<name>A0A6J4JE43_9PROT</name>
<protein>
    <recommendedName>
        <fullName evidence="4 7">Ornithine carbamoyltransferase</fullName>
        <shortName evidence="7">OTCase</shortName>
        <ecNumber evidence="4 7">2.1.3.3</ecNumber>
    </recommendedName>
</protein>
<dbReference type="AlphaFoldDB" id="A0A6J4JE43"/>
<dbReference type="NCBIfam" id="TIGR00658">
    <property type="entry name" value="orni_carb_tr"/>
    <property type="match status" value="1"/>
</dbReference>
<comment type="pathway">
    <text evidence="2">Amino-acid biosynthesis; L-arginine biosynthesis; L-arginine from L-ornithine and carbamoyl phosphate: step 1/3.</text>
</comment>
<dbReference type="InterPro" id="IPR006131">
    <property type="entry name" value="Asp_carbamoyltransf_Asp/Orn-bd"/>
</dbReference>
<dbReference type="InterPro" id="IPR006132">
    <property type="entry name" value="Asp/Orn_carbamoyltranf_P-bd"/>
</dbReference>
<dbReference type="GO" id="GO:0016597">
    <property type="term" value="F:amino acid binding"/>
    <property type="evidence" value="ECO:0007669"/>
    <property type="project" value="InterPro"/>
</dbReference>
<dbReference type="PRINTS" id="PR00100">
    <property type="entry name" value="AOTCASE"/>
</dbReference>
<comment type="function">
    <text evidence="1">Reversibly catalyzes the transfer of the carbamoyl group from carbamoyl phosphate (CP) to the N(epsilon) atom of ornithine (ORN) to produce L-citrulline.</text>
</comment>
<evidence type="ECO:0000256" key="4">
    <source>
        <dbReference type="ARBA" id="ARBA00013007"/>
    </source>
</evidence>
<dbReference type="PANTHER" id="PTHR45753:SF3">
    <property type="entry name" value="ORNITHINE TRANSCARBAMYLASE, MITOCHONDRIAL"/>
    <property type="match status" value="1"/>
</dbReference>
<feature type="binding site" evidence="7">
    <location>
        <position position="234"/>
    </location>
    <ligand>
        <name>L-ornithine</name>
        <dbReference type="ChEBI" id="CHEBI:46911"/>
    </ligand>
</feature>
<evidence type="ECO:0000256" key="1">
    <source>
        <dbReference type="ARBA" id="ARBA00003822"/>
    </source>
</evidence>
<evidence type="ECO:0000259" key="9">
    <source>
        <dbReference type="Pfam" id="PF02729"/>
    </source>
</evidence>
<dbReference type="GO" id="GO:0004585">
    <property type="term" value="F:ornithine carbamoyltransferase activity"/>
    <property type="evidence" value="ECO:0007669"/>
    <property type="project" value="UniProtKB-UniRule"/>
</dbReference>
<feature type="binding site" evidence="7">
    <location>
        <position position="116"/>
    </location>
    <ligand>
        <name>carbamoyl phosphate</name>
        <dbReference type="ChEBI" id="CHEBI:58228"/>
    </ligand>
</feature>
<feature type="binding site" evidence="7">
    <location>
        <position position="92"/>
    </location>
    <ligand>
        <name>carbamoyl phosphate</name>
        <dbReference type="ChEBI" id="CHEBI:58228"/>
    </ligand>
</feature>
<comment type="similarity">
    <text evidence="3 7">Belongs to the aspartate/ornithine carbamoyltransferase superfamily. OTCase family.</text>
</comment>
<dbReference type="GO" id="GO:0042450">
    <property type="term" value="P:L-arginine biosynthetic process via ornithine"/>
    <property type="evidence" value="ECO:0007669"/>
    <property type="project" value="UniProtKB-UniRule"/>
</dbReference>
<dbReference type="EMBL" id="CADCTG010000261">
    <property type="protein sequence ID" value="CAA9276708.1"/>
    <property type="molecule type" value="Genomic_DNA"/>
</dbReference>
<dbReference type="GO" id="GO:0005737">
    <property type="term" value="C:cytoplasm"/>
    <property type="evidence" value="ECO:0007669"/>
    <property type="project" value="UniProtKB-SubCell"/>
</dbReference>
<evidence type="ECO:0000256" key="6">
    <source>
        <dbReference type="ARBA" id="ARBA00048772"/>
    </source>
</evidence>
<dbReference type="FunFam" id="3.40.50.1370:FF:000008">
    <property type="entry name" value="Ornithine carbamoyltransferase"/>
    <property type="match status" value="1"/>
</dbReference>
<comment type="subcellular location">
    <subcellularLocation>
        <location evidence="7">Cytoplasm</location>
    </subcellularLocation>
</comment>
<dbReference type="EC" id="2.1.3.3" evidence="4 7"/>
<dbReference type="InterPro" id="IPR024904">
    <property type="entry name" value="OTCase_ArgI"/>
</dbReference>
<evidence type="ECO:0000256" key="3">
    <source>
        <dbReference type="ARBA" id="ARBA00007805"/>
    </source>
</evidence>
<evidence type="ECO:0000256" key="2">
    <source>
        <dbReference type="ARBA" id="ARBA00004975"/>
    </source>
</evidence>
<dbReference type="HAMAP" id="MF_01109">
    <property type="entry name" value="OTCase"/>
    <property type="match status" value="1"/>
</dbReference>
<accession>A0A6J4JE43</accession>
<reference evidence="10" key="1">
    <citation type="submission" date="2020-02" db="EMBL/GenBank/DDBJ databases">
        <authorList>
            <person name="Meier V. D."/>
        </authorList>
    </citation>
    <scope>NUCLEOTIDE SEQUENCE</scope>
    <source>
        <strain evidence="10">AVDCRST_MAG08</strain>
    </source>
</reference>
<dbReference type="PROSITE" id="PS00097">
    <property type="entry name" value="CARBAMOYLTRANSFERASE"/>
    <property type="match status" value="1"/>
</dbReference>
<feature type="binding site" evidence="7">
    <location>
        <begin position="143"/>
        <end position="146"/>
    </location>
    <ligand>
        <name>carbamoyl phosphate</name>
        <dbReference type="ChEBI" id="CHEBI:58228"/>
    </ligand>
</feature>
<comment type="catalytic activity">
    <reaction evidence="6 7">
        <text>carbamoyl phosphate + L-ornithine = L-citrulline + phosphate + H(+)</text>
        <dbReference type="Rhea" id="RHEA:19513"/>
        <dbReference type="ChEBI" id="CHEBI:15378"/>
        <dbReference type="ChEBI" id="CHEBI:43474"/>
        <dbReference type="ChEBI" id="CHEBI:46911"/>
        <dbReference type="ChEBI" id="CHEBI:57743"/>
        <dbReference type="ChEBI" id="CHEBI:58228"/>
        <dbReference type="EC" id="2.1.3.3"/>
    </reaction>
</comment>
<dbReference type="Gene3D" id="3.40.50.1370">
    <property type="entry name" value="Aspartate/ornithine carbamoyltransferase"/>
    <property type="match status" value="2"/>
</dbReference>
<dbReference type="InterPro" id="IPR006130">
    <property type="entry name" value="Asp/Orn_carbamoylTrfase"/>
</dbReference>
<dbReference type="InterPro" id="IPR036901">
    <property type="entry name" value="Asp/Orn_carbamoylTrfase_sf"/>
</dbReference>
<evidence type="ECO:0000259" key="8">
    <source>
        <dbReference type="Pfam" id="PF00185"/>
    </source>
</evidence>
<evidence type="ECO:0000256" key="7">
    <source>
        <dbReference type="HAMAP-Rule" id="MF_01109"/>
    </source>
</evidence>
<gene>
    <name evidence="10" type="ORF">AVDCRST_MAG08-3446</name>
</gene>
<organism evidence="10">
    <name type="scientific">uncultured Acetobacteraceae bacterium</name>
    <dbReference type="NCBI Taxonomy" id="169975"/>
    <lineage>
        <taxon>Bacteria</taxon>
        <taxon>Pseudomonadati</taxon>
        <taxon>Pseudomonadota</taxon>
        <taxon>Alphaproteobacteria</taxon>
        <taxon>Acetobacterales</taxon>
        <taxon>Acetobacteraceae</taxon>
        <taxon>environmental samples</taxon>
    </lineage>
</organism>
<feature type="binding site" evidence="7">
    <location>
        <begin position="278"/>
        <end position="279"/>
    </location>
    <ligand>
        <name>carbamoyl phosphate</name>
        <dbReference type="ChEBI" id="CHEBI:58228"/>
    </ligand>
</feature>
<feature type="binding site" evidence="7">
    <location>
        <position position="306"/>
    </location>
    <ligand>
        <name>carbamoyl phosphate</name>
        <dbReference type="ChEBI" id="CHEBI:58228"/>
    </ligand>
</feature>
<keyword evidence="5 7" id="KW-0808">Transferase</keyword>
<dbReference type="GO" id="GO:0019240">
    <property type="term" value="P:citrulline biosynthetic process"/>
    <property type="evidence" value="ECO:0007669"/>
    <property type="project" value="TreeGrafter"/>
</dbReference>
<feature type="domain" description="Aspartate/ornithine carbamoyltransferase Asp/Orn-binding" evidence="8">
    <location>
        <begin position="163"/>
        <end position="316"/>
    </location>
</feature>
<dbReference type="NCBIfam" id="NF001986">
    <property type="entry name" value="PRK00779.1"/>
    <property type="match status" value="1"/>
</dbReference>
<dbReference type="SUPFAM" id="SSF53671">
    <property type="entry name" value="Aspartate/ornithine carbamoyltransferase"/>
    <property type="match status" value="1"/>
</dbReference>
<evidence type="ECO:0000256" key="5">
    <source>
        <dbReference type="ARBA" id="ARBA00022679"/>
    </source>
</evidence>
<sequence>MSSALAAVRTEAGGREPPRHFLELMDFEPATLRRMLDLAAQAKRGALPGKPLAGRTVALIFEKPSTRTRVSFEVGIRQLGGEPLVLTARDMQSSRGEAMSDTAKVLSRYVDAIMMRTGDVRRIREMAEHATVPVINGLTDVSHPCQLMADVLTFEEHRGPIAGQVVAWVGDGNNVAQSFIQAAARFGFTLRIATPAELRPPQALLDWARAEGARIELTDDPEEAVRGARCVVTDTWVSMNEEAGEGGGGPSRHNLLRPYQVDAALMARAAPDAIFQHCLPAHRGEEVAAEVIDGPQSVVFDEAENRLHAQKGVLLWALGAV</sequence>
<feature type="binding site" evidence="7">
    <location>
        <begin position="238"/>
        <end position="239"/>
    </location>
    <ligand>
        <name>L-ornithine</name>
        <dbReference type="ChEBI" id="CHEBI:46911"/>
    </ligand>
</feature>
<dbReference type="Pfam" id="PF00185">
    <property type="entry name" value="OTCace"/>
    <property type="match status" value="1"/>
</dbReference>
<dbReference type="PANTHER" id="PTHR45753">
    <property type="entry name" value="ORNITHINE CARBAMOYLTRANSFERASE, MITOCHONDRIAL"/>
    <property type="match status" value="1"/>
</dbReference>
<feature type="binding site" evidence="7">
    <location>
        <begin position="65"/>
        <end position="68"/>
    </location>
    <ligand>
        <name>carbamoyl phosphate</name>
        <dbReference type="ChEBI" id="CHEBI:58228"/>
    </ligand>
</feature>
<dbReference type="InterPro" id="IPR002292">
    <property type="entry name" value="Orn/put_carbamltrans"/>
</dbReference>
<feature type="binding site" evidence="7">
    <location>
        <position position="174"/>
    </location>
    <ligand>
        <name>L-ornithine</name>
        <dbReference type="ChEBI" id="CHEBI:46911"/>
    </ligand>
</feature>
<dbReference type="Pfam" id="PF02729">
    <property type="entry name" value="OTCace_N"/>
    <property type="match status" value="1"/>
</dbReference>
<feature type="domain" description="Aspartate/ornithine carbamoyltransferase carbamoyl-P binding" evidence="9">
    <location>
        <begin position="19"/>
        <end position="156"/>
    </location>
</feature>
<proteinExistence type="inferred from homology"/>
<dbReference type="PRINTS" id="PR00102">
    <property type="entry name" value="OTCASE"/>
</dbReference>
<keyword evidence="7" id="KW-0963">Cytoplasm</keyword>
<evidence type="ECO:0000313" key="10">
    <source>
        <dbReference type="EMBL" id="CAA9276708.1"/>
    </source>
</evidence>